<dbReference type="EMBL" id="CM001488">
    <property type="protein sequence ID" value="EIM63667.1"/>
    <property type="molecule type" value="Genomic_DNA"/>
</dbReference>
<gene>
    <name evidence="7" type="ORF">DespoDRAFT_01750</name>
</gene>
<keyword evidence="2" id="KW-0813">Transport</keyword>
<evidence type="ECO:0000313" key="7">
    <source>
        <dbReference type="EMBL" id="EIM63667.1"/>
    </source>
</evidence>
<evidence type="ECO:0000256" key="5">
    <source>
        <dbReference type="PIRSR" id="PIRSR019574-1"/>
    </source>
</evidence>
<dbReference type="PRINTS" id="PR00909">
    <property type="entry name" value="SPERMDNBNDNG"/>
</dbReference>
<evidence type="ECO:0000256" key="1">
    <source>
        <dbReference type="ARBA" id="ARBA00004418"/>
    </source>
</evidence>
<dbReference type="AlphaFoldDB" id="I5B2F4"/>
<dbReference type="RefSeq" id="WP_004072906.1">
    <property type="nucleotide sequence ID" value="NZ_CM001488.1"/>
</dbReference>
<feature type="signal peptide" evidence="6">
    <location>
        <begin position="1"/>
        <end position="24"/>
    </location>
</feature>
<feature type="binding site" evidence="5">
    <location>
        <position position="35"/>
    </location>
    <ligand>
        <name>spermidine</name>
        <dbReference type="ChEBI" id="CHEBI:57834"/>
    </ligand>
</feature>
<evidence type="ECO:0000313" key="8">
    <source>
        <dbReference type="Proteomes" id="UP000005778"/>
    </source>
</evidence>
<dbReference type="HOGENOM" id="CLU_026974_1_3_7"/>
<dbReference type="CDD" id="cd13590">
    <property type="entry name" value="PBP2_PotD_PotF_like"/>
    <property type="match status" value="1"/>
</dbReference>
<dbReference type="SUPFAM" id="SSF53850">
    <property type="entry name" value="Periplasmic binding protein-like II"/>
    <property type="match status" value="1"/>
</dbReference>
<reference evidence="7 8" key="2">
    <citation type="submission" date="2012-02" db="EMBL/GenBank/DDBJ databases">
        <title>Improved High-Quality Draft sequence of Desulfobacter postgatei 2ac9.</title>
        <authorList>
            <consortium name="US DOE Joint Genome Institute"/>
            <person name="Lucas S."/>
            <person name="Han J."/>
            <person name="Lapidus A."/>
            <person name="Cheng J.-F."/>
            <person name="Goodwin L."/>
            <person name="Pitluck S."/>
            <person name="Peters L."/>
            <person name="Ovchinnikova G."/>
            <person name="Held B."/>
            <person name="Detter J.C."/>
            <person name="Han C."/>
            <person name="Tapia R."/>
            <person name="Land M."/>
            <person name="Hauser L."/>
            <person name="Kyrpides N."/>
            <person name="Ivanova N."/>
            <person name="Pagani I."/>
            <person name="Orellana R."/>
            <person name="Lovley D."/>
            <person name="Woyke T."/>
        </authorList>
    </citation>
    <scope>NUCLEOTIDE SEQUENCE [LARGE SCALE GENOMIC DNA]</scope>
    <source>
        <strain evidence="7 8">2ac9</strain>
    </source>
</reference>
<evidence type="ECO:0000256" key="2">
    <source>
        <dbReference type="ARBA" id="ARBA00022448"/>
    </source>
</evidence>
<dbReference type="GO" id="GO:0042597">
    <property type="term" value="C:periplasmic space"/>
    <property type="evidence" value="ECO:0007669"/>
    <property type="project" value="UniProtKB-SubCell"/>
</dbReference>
<protein>
    <submittedName>
        <fullName evidence="7">Spermidine/putrescine-binding periplasmic protein</fullName>
    </submittedName>
</protein>
<keyword evidence="3 6" id="KW-0732">Signal</keyword>
<dbReference type="eggNOG" id="COG0687">
    <property type="taxonomic scope" value="Bacteria"/>
</dbReference>
<keyword evidence="8" id="KW-1185">Reference proteome</keyword>
<sequence length="351" mass="39062">MKKITLTLLLMFAVFLQFPVASFAANELRVLIWSEYMPEDFMDNFTKDTGIKSRVELYESTEELVAKLQAGGVKQYDVVVPSDYIINTMIKLNLLQKLDHSKLPNLANLEDSFKNTAYDPGNEYTAPYQWGTVGMLYNKEKLGADYVASTALFFDPASRKGPVVMIDSIREMLGIALKYMGKSVNTIDKSDLKALADMMIETKSSKYFAGFDVGTGGRSKVVAGTAIAALVYNGDAMRAVTEAPDKFVFANPKEGGVIWADNMAIPAGAPHVDYAHTFINWVLDANNGAALSNWTQYATPNKAAKEFITPEDLSNPAIYPSQETMKTLEFITDLGKDNRYYDELWTMIKTR</sequence>
<comment type="subcellular location">
    <subcellularLocation>
        <location evidence="1">Periplasm</location>
    </subcellularLocation>
</comment>
<reference evidence="7 8" key="1">
    <citation type="submission" date="2011-09" db="EMBL/GenBank/DDBJ databases">
        <authorList>
            <consortium name="US DOE Joint Genome Institute (JGI-PGF)"/>
            <person name="Lucas S."/>
            <person name="Han J."/>
            <person name="Lapidus A."/>
            <person name="Cheng J.-F."/>
            <person name="Goodwin L."/>
            <person name="Pitluck S."/>
            <person name="Peters L."/>
            <person name="Land M.L."/>
            <person name="Hauser L."/>
            <person name="Orellana R."/>
            <person name="Lovley D."/>
            <person name="Woyke T.J."/>
        </authorList>
    </citation>
    <scope>NUCLEOTIDE SEQUENCE [LARGE SCALE GENOMIC DNA]</scope>
    <source>
        <strain evidence="7 8">2ac9</strain>
    </source>
</reference>
<dbReference type="PIRSF" id="PIRSF019574">
    <property type="entry name" value="Periplasmic_polyamine_BP"/>
    <property type="match status" value="1"/>
</dbReference>
<dbReference type="Proteomes" id="UP000005778">
    <property type="component" value="Chromosome"/>
</dbReference>
<organism evidence="7 8">
    <name type="scientific">Desulfobacter postgatei 2ac9</name>
    <dbReference type="NCBI Taxonomy" id="879212"/>
    <lineage>
        <taxon>Bacteria</taxon>
        <taxon>Pseudomonadati</taxon>
        <taxon>Thermodesulfobacteriota</taxon>
        <taxon>Desulfobacteria</taxon>
        <taxon>Desulfobacterales</taxon>
        <taxon>Desulfobacteraceae</taxon>
        <taxon>Desulfobacter</taxon>
    </lineage>
</organism>
<dbReference type="PANTHER" id="PTHR30222">
    <property type="entry name" value="SPERMIDINE/PUTRESCINE-BINDING PERIPLASMIC PROTEIN"/>
    <property type="match status" value="1"/>
</dbReference>
<feature type="binding site" evidence="5">
    <location>
        <position position="84"/>
    </location>
    <ligand>
        <name>spermidine</name>
        <dbReference type="ChEBI" id="CHEBI:57834"/>
    </ligand>
</feature>
<evidence type="ECO:0000256" key="4">
    <source>
        <dbReference type="ARBA" id="ARBA00022764"/>
    </source>
</evidence>
<dbReference type="STRING" id="879212.DespoDRAFT_01750"/>
<dbReference type="InterPro" id="IPR006059">
    <property type="entry name" value="SBP"/>
</dbReference>
<proteinExistence type="predicted"/>
<evidence type="ECO:0000256" key="6">
    <source>
        <dbReference type="SAM" id="SignalP"/>
    </source>
</evidence>
<dbReference type="GO" id="GO:0019808">
    <property type="term" value="F:polyamine binding"/>
    <property type="evidence" value="ECO:0007669"/>
    <property type="project" value="InterPro"/>
</dbReference>
<dbReference type="InterPro" id="IPR001188">
    <property type="entry name" value="Sperm_putr-bd"/>
</dbReference>
<dbReference type="OrthoDB" id="6776301at2"/>
<evidence type="ECO:0000256" key="3">
    <source>
        <dbReference type="ARBA" id="ARBA00022729"/>
    </source>
</evidence>
<name>I5B2F4_9BACT</name>
<dbReference type="GO" id="GO:0015846">
    <property type="term" value="P:polyamine transport"/>
    <property type="evidence" value="ECO:0007669"/>
    <property type="project" value="InterPro"/>
</dbReference>
<accession>I5B2F4</accession>
<feature type="chain" id="PRO_5003699103" evidence="6">
    <location>
        <begin position="25"/>
        <end position="351"/>
    </location>
</feature>
<dbReference type="Gene3D" id="3.40.190.10">
    <property type="entry name" value="Periplasmic binding protein-like II"/>
    <property type="match status" value="2"/>
</dbReference>
<dbReference type="PANTHER" id="PTHR30222:SF17">
    <property type="entry name" value="SPERMIDINE_PUTRESCINE-BINDING PERIPLASMIC PROTEIN"/>
    <property type="match status" value="1"/>
</dbReference>
<keyword evidence="4" id="KW-0574">Periplasm</keyword>
<dbReference type="Pfam" id="PF13416">
    <property type="entry name" value="SBP_bac_8"/>
    <property type="match status" value="1"/>
</dbReference>